<feature type="repeat" description="ANK" evidence="1">
    <location>
        <begin position="664"/>
        <end position="696"/>
    </location>
</feature>
<keyword evidence="1" id="KW-0040">ANK repeat</keyword>
<dbReference type="KEGG" id="aqu:105312422"/>
<dbReference type="Gene3D" id="1.10.533.10">
    <property type="entry name" value="Death Domain, Fas"/>
    <property type="match status" value="1"/>
</dbReference>
<dbReference type="SUPFAM" id="SSF47986">
    <property type="entry name" value="DEATH domain"/>
    <property type="match status" value="1"/>
</dbReference>
<feature type="repeat" description="ANK" evidence="1">
    <location>
        <begin position="499"/>
        <end position="531"/>
    </location>
</feature>
<dbReference type="SMART" id="SM00248">
    <property type="entry name" value="ANK"/>
    <property type="match status" value="11"/>
</dbReference>
<dbReference type="Proteomes" id="UP000007879">
    <property type="component" value="Unassembled WGS sequence"/>
</dbReference>
<dbReference type="GO" id="GO:0007165">
    <property type="term" value="P:signal transduction"/>
    <property type="evidence" value="ECO:0007669"/>
    <property type="project" value="InterPro"/>
</dbReference>
<feature type="transmembrane region" description="Helical" evidence="2">
    <location>
        <begin position="45"/>
        <end position="65"/>
    </location>
</feature>
<sequence length="897" mass="101096">MIDVCQWRVSIGLWSYRCQAPSTNGKAVKSKLGILGEKTPKLMPVALPLSLFAFLLTLFFAPTLSNFYQVDLQYRATSGVTDLQSVLSSSFNFIYYLIVCLYILLLSGDIERNPGPMIDARPEISLLIKWLEPLVDWKPFGLCLVGMTEHEILKIEQEHVKIEDRKLALYLKWFSVNPMATWRDVIYALTGMNQNKLAQDIKNNLESDAASIKSSSLPSTLTKSDGDIEIIFFPKEDQTVQDTLDELQVNFSHIMREVKSAFRTKVNKNLQICIEMSNWIESYLHWEHGTLDSDLDHIFKKIYHNYDFIDCCLVVAMCNEFISDEKDLLDKLNTHSLKANAFCSSVPIIELKQKLRKVYGPYRRCLENMPLICIELQNPWNDVKINGLYILVKRLLPKEHRQSIMKYITIEEGSVVIKLDILNLSADSLIEYTEGKLQFMYLIGIFSLCINDYPVLQKNENMNFTFELALLEAVTAGNNEAVEFLLQLKIINIDHTNKEGQTALMLACERRHENIVHSLLSAGANVNIQDNKGWTALIVSSQYSGTSIIHVLLEADANVHLRTSGGSNSLMYASCNGNYEAVELLISKGADYECQRKDGMNAFMLACKKGHINIVELLLKNRVDPNVQRKDSWNAFMLACENGHTQIVEVLLKEPVDPNVQRKSGGNAFMLACQNGHTQIVELLLKEKIDPNVQKNNGWNAFMLACHNGHTQIVQLLLKEQVDPNVQMKDGATALMLACQNGHAQIVELLLKENVEPNVQRDDGVNAIMLACKMGHTQVVELLLKEQVNPDAQNRCGTTALMIASKNGYYEVVKLLLEWKADPNIKSLDGKTALSVAKTNKISVLIDAYLKEFNQKLQLQGDAASAMSEETMTSGYYTTESDISVTSALTAKKPERK</sequence>
<evidence type="ECO:0000259" key="3">
    <source>
        <dbReference type="PROSITE" id="PS50017"/>
    </source>
</evidence>
<feature type="transmembrane region" description="Helical" evidence="2">
    <location>
        <begin position="85"/>
        <end position="105"/>
    </location>
</feature>
<dbReference type="PROSITE" id="PS50088">
    <property type="entry name" value="ANK_REPEAT"/>
    <property type="match status" value="9"/>
</dbReference>
<keyword evidence="2" id="KW-1133">Transmembrane helix</keyword>
<dbReference type="PROSITE" id="PS50017">
    <property type="entry name" value="DEATH_DOMAIN"/>
    <property type="match status" value="1"/>
</dbReference>
<dbReference type="CDD" id="cd01670">
    <property type="entry name" value="Death"/>
    <property type="match status" value="1"/>
</dbReference>
<feature type="repeat" description="ANK" evidence="1">
    <location>
        <begin position="763"/>
        <end position="795"/>
    </location>
</feature>
<name>A0AAN0J1M9_AMPQE</name>
<evidence type="ECO:0000313" key="5">
    <source>
        <dbReference type="Proteomes" id="UP000007879"/>
    </source>
</evidence>
<organism evidence="4 5">
    <name type="scientific">Amphimedon queenslandica</name>
    <name type="common">Sponge</name>
    <dbReference type="NCBI Taxonomy" id="400682"/>
    <lineage>
        <taxon>Eukaryota</taxon>
        <taxon>Metazoa</taxon>
        <taxon>Porifera</taxon>
        <taxon>Demospongiae</taxon>
        <taxon>Heteroscleromorpha</taxon>
        <taxon>Haplosclerida</taxon>
        <taxon>Niphatidae</taxon>
        <taxon>Amphimedon</taxon>
    </lineage>
</organism>
<dbReference type="PROSITE" id="PS50297">
    <property type="entry name" value="ANK_REP_REGION"/>
    <property type="match status" value="8"/>
</dbReference>
<dbReference type="EnsemblMetazoa" id="XM_019995336.1">
    <property type="protein sequence ID" value="XP_019850895.1"/>
    <property type="gene ID" value="LOC105312422"/>
</dbReference>
<keyword evidence="2" id="KW-0472">Membrane</keyword>
<dbReference type="InterPro" id="IPR002110">
    <property type="entry name" value="Ankyrin_rpt"/>
</dbReference>
<dbReference type="InterPro" id="IPR000488">
    <property type="entry name" value="Death_dom"/>
</dbReference>
<dbReference type="RefSeq" id="XP_019850895.1">
    <property type="nucleotide sequence ID" value="XM_019995336.1"/>
</dbReference>
<dbReference type="Gene3D" id="1.25.40.20">
    <property type="entry name" value="Ankyrin repeat-containing domain"/>
    <property type="match status" value="3"/>
</dbReference>
<reference evidence="4" key="2">
    <citation type="submission" date="2024-06" db="UniProtKB">
        <authorList>
            <consortium name="EnsemblMetazoa"/>
        </authorList>
    </citation>
    <scope>IDENTIFICATION</scope>
</reference>
<dbReference type="InterPro" id="IPR036770">
    <property type="entry name" value="Ankyrin_rpt-contain_sf"/>
</dbReference>
<protein>
    <recommendedName>
        <fullName evidence="3">Death domain-containing protein</fullName>
    </recommendedName>
</protein>
<keyword evidence="2" id="KW-0812">Transmembrane</keyword>
<feature type="repeat" description="ANK" evidence="1">
    <location>
        <begin position="631"/>
        <end position="663"/>
    </location>
</feature>
<keyword evidence="5" id="KW-1185">Reference proteome</keyword>
<dbReference type="Pfam" id="PF12796">
    <property type="entry name" value="Ank_2"/>
    <property type="match status" value="3"/>
</dbReference>
<feature type="repeat" description="ANK" evidence="1">
    <location>
        <begin position="697"/>
        <end position="729"/>
    </location>
</feature>
<feature type="domain" description="Death" evidence="3">
    <location>
        <begin position="145"/>
        <end position="205"/>
    </location>
</feature>
<feature type="repeat" description="ANK" evidence="1">
    <location>
        <begin position="565"/>
        <end position="597"/>
    </location>
</feature>
<dbReference type="AlphaFoldDB" id="A0AAN0J1M9"/>
<evidence type="ECO:0000313" key="4">
    <source>
        <dbReference type="EnsemblMetazoa" id="XP_019850895.1"/>
    </source>
</evidence>
<accession>A0AAN0J1M9</accession>
<dbReference type="InterPro" id="IPR011029">
    <property type="entry name" value="DEATH-like_dom_sf"/>
</dbReference>
<feature type="repeat" description="ANK" evidence="1">
    <location>
        <begin position="730"/>
        <end position="762"/>
    </location>
</feature>
<dbReference type="GeneID" id="105312422"/>
<evidence type="ECO:0000256" key="2">
    <source>
        <dbReference type="SAM" id="Phobius"/>
    </source>
</evidence>
<evidence type="ECO:0000256" key="1">
    <source>
        <dbReference type="PROSITE-ProRule" id="PRU00023"/>
    </source>
</evidence>
<dbReference type="Pfam" id="PF13637">
    <property type="entry name" value="Ank_4"/>
    <property type="match status" value="1"/>
</dbReference>
<proteinExistence type="predicted"/>
<feature type="repeat" description="ANK" evidence="1">
    <location>
        <begin position="598"/>
        <end position="630"/>
    </location>
</feature>
<dbReference type="PANTHER" id="PTHR24184">
    <property type="entry name" value="SI:CH211-189E2.2"/>
    <property type="match status" value="1"/>
</dbReference>
<reference evidence="5" key="1">
    <citation type="journal article" date="2010" name="Nature">
        <title>The Amphimedon queenslandica genome and the evolution of animal complexity.</title>
        <authorList>
            <person name="Srivastava M."/>
            <person name="Simakov O."/>
            <person name="Chapman J."/>
            <person name="Fahey B."/>
            <person name="Gauthier M.E."/>
            <person name="Mitros T."/>
            <person name="Richards G.S."/>
            <person name="Conaco C."/>
            <person name="Dacre M."/>
            <person name="Hellsten U."/>
            <person name="Larroux C."/>
            <person name="Putnam N.H."/>
            <person name="Stanke M."/>
            <person name="Adamska M."/>
            <person name="Darling A."/>
            <person name="Degnan S.M."/>
            <person name="Oakley T.H."/>
            <person name="Plachetzki D.C."/>
            <person name="Zhai Y."/>
            <person name="Adamski M."/>
            <person name="Calcino A."/>
            <person name="Cummins S.F."/>
            <person name="Goodstein D.M."/>
            <person name="Harris C."/>
            <person name="Jackson D.J."/>
            <person name="Leys S.P."/>
            <person name="Shu S."/>
            <person name="Woodcroft B.J."/>
            <person name="Vervoort M."/>
            <person name="Kosik K.S."/>
            <person name="Manning G."/>
            <person name="Degnan B.M."/>
            <person name="Rokhsar D.S."/>
        </authorList>
    </citation>
    <scope>NUCLEOTIDE SEQUENCE [LARGE SCALE GENOMIC DNA]</scope>
</reference>
<feature type="repeat" description="ANK" evidence="1">
    <location>
        <begin position="796"/>
        <end position="828"/>
    </location>
</feature>
<dbReference type="SUPFAM" id="SSF48403">
    <property type="entry name" value="Ankyrin repeat"/>
    <property type="match status" value="1"/>
</dbReference>
<dbReference type="PANTHER" id="PTHR24184:SF11">
    <property type="entry name" value="ANKYRIN REPEAT AND SOCS BOX CONTAINING 3"/>
    <property type="match status" value="1"/>
</dbReference>